<evidence type="ECO:0000256" key="1">
    <source>
        <dbReference type="SAM" id="SignalP"/>
    </source>
</evidence>
<name>A0A2S7SSF4_9BACT</name>
<keyword evidence="1" id="KW-0732">Signal</keyword>
<protein>
    <recommendedName>
        <fullName evidence="4">Gliding motility lipoprotein GldB</fullName>
    </recommendedName>
</protein>
<evidence type="ECO:0000313" key="2">
    <source>
        <dbReference type="EMBL" id="PQJ09537.1"/>
    </source>
</evidence>
<evidence type="ECO:0008006" key="4">
    <source>
        <dbReference type="Google" id="ProtNLM"/>
    </source>
</evidence>
<feature type="chain" id="PRO_5015484641" description="Gliding motility lipoprotein GldB" evidence="1">
    <location>
        <begin position="26"/>
        <end position="355"/>
    </location>
</feature>
<dbReference type="Pfam" id="PF25594">
    <property type="entry name" value="GldB_lipo"/>
    <property type="match status" value="1"/>
</dbReference>
<dbReference type="EMBL" id="PPSL01000006">
    <property type="protein sequence ID" value="PQJ09537.1"/>
    <property type="molecule type" value="Genomic_DNA"/>
</dbReference>
<organism evidence="2 3">
    <name type="scientific">Flavipsychrobacter stenotrophus</name>
    <dbReference type="NCBI Taxonomy" id="2077091"/>
    <lineage>
        <taxon>Bacteria</taxon>
        <taxon>Pseudomonadati</taxon>
        <taxon>Bacteroidota</taxon>
        <taxon>Chitinophagia</taxon>
        <taxon>Chitinophagales</taxon>
        <taxon>Chitinophagaceae</taxon>
        <taxon>Flavipsychrobacter</taxon>
    </lineage>
</organism>
<reference evidence="2 3" key="1">
    <citation type="submission" date="2018-01" db="EMBL/GenBank/DDBJ databases">
        <title>A novel member of the phylum Bacteroidetes isolated from glacier ice.</title>
        <authorList>
            <person name="Liu Q."/>
            <person name="Xin Y.-H."/>
        </authorList>
    </citation>
    <scope>NUCLEOTIDE SEQUENCE [LARGE SCALE GENOMIC DNA]</scope>
    <source>
        <strain evidence="2 3">RB1R16</strain>
    </source>
</reference>
<dbReference type="PROSITE" id="PS51257">
    <property type="entry name" value="PROKAR_LIPOPROTEIN"/>
    <property type="match status" value="1"/>
</dbReference>
<dbReference type="OrthoDB" id="976022at2"/>
<evidence type="ECO:0000313" key="3">
    <source>
        <dbReference type="Proteomes" id="UP000239872"/>
    </source>
</evidence>
<feature type="signal peptide" evidence="1">
    <location>
        <begin position="1"/>
        <end position="25"/>
    </location>
</feature>
<gene>
    <name evidence="2" type="ORF">CJD36_020075</name>
</gene>
<dbReference type="InterPro" id="IPR019853">
    <property type="entry name" value="GldB-like"/>
</dbReference>
<dbReference type="Proteomes" id="UP000239872">
    <property type="component" value="Unassembled WGS sequence"/>
</dbReference>
<dbReference type="RefSeq" id="WP_105040987.1">
    <property type="nucleotide sequence ID" value="NZ_PPSL01000006.1"/>
</dbReference>
<comment type="caution">
    <text evidence="2">The sequence shown here is derived from an EMBL/GenBank/DDBJ whole genome shotgun (WGS) entry which is preliminary data.</text>
</comment>
<dbReference type="AlphaFoldDB" id="A0A2S7SSF4"/>
<keyword evidence="3" id="KW-1185">Reference proteome</keyword>
<proteinExistence type="predicted"/>
<accession>A0A2S7SSF4</accession>
<sequence length="355" mass="40728">MIKKLSVLPLLIVLFLLGSCGDNNSKTPDVSDVKINLQTYRFDLDMYAIDTNHIAEGLTQLSKKYPDFLNFFLDTVMPYNVRGNYTDTNIGIREGVHEYLTYHDFVHLQDTIRRNFPDTKETDAELTKGYQLMKSYLPETKVPRIMYINRNLFAKTPVFSVDPTLACICLDMFLGPQMPYYVSVGVPTYMAPHLHKNYIPVAHFRDHYLTIHQFDADDKTLLDMMIQCGKEQYFLHKILPNTPDSVLFGFTGVQVLFCERNEAELYNFFVQNNLLYSKKETETRTYVTDGPFARGIGSPTDPGNPTPGNVGTWMGYRIVDAYMAQNPKVSLKELLDTRIDAAKFLDGAHYRPKSK</sequence>